<dbReference type="GO" id="GO:0045947">
    <property type="term" value="P:negative regulation of translational initiation"/>
    <property type="evidence" value="ECO:0007669"/>
    <property type="project" value="UniProtKB-UniRule"/>
</dbReference>
<dbReference type="STRING" id="595434.RISK_005523"/>
<evidence type="ECO:0000313" key="6">
    <source>
        <dbReference type="Proteomes" id="UP000036367"/>
    </source>
</evidence>
<dbReference type="InterPro" id="IPR003751">
    <property type="entry name" value="CsrA"/>
</dbReference>
<dbReference type="GO" id="GO:0048027">
    <property type="term" value="F:mRNA 5'-UTR binding"/>
    <property type="evidence" value="ECO:0007669"/>
    <property type="project" value="UniProtKB-UniRule"/>
</dbReference>
<evidence type="ECO:0000256" key="1">
    <source>
        <dbReference type="ARBA" id="ARBA00022490"/>
    </source>
</evidence>
<dbReference type="InterPro" id="IPR036107">
    <property type="entry name" value="CsrA_sf"/>
</dbReference>
<keyword evidence="4" id="KW-0678">Repressor</keyword>
<keyword evidence="2 4" id="KW-0810">Translation regulation</keyword>
<proteinExistence type="inferred from homology"/>
<dbReference type="PANTHER" id="PTHR34984">
    <property type="entry name" value="CARBON STORAGE REGULATOR"/>
    <property type="match status" value="1"/>
</dbReference>
<dbReference type="HAMAP" id="MF_00167">
    <property type="entry name" value="CsrA"/>
    <property type="match status" value="1"/>
</dbReference>
<dbReference type="GO" id="GO:1902208">
    <property type="term" value="P:regulation of bacterial-type flagellum assembly"/>
    <property type="evidence" value="ECO:0007669"/>
    <property type="project" value="UniProtKB-UniRule"/>
</dbReference>
<evidence type="ECO:0000256" key="2">
    <source>
        <dbReference type="ARBA" id="ARBA00022845"/>
    </source>
</evidence>
<dbReference type="PATRIC" id="fig|595434.4.peg.5246"/>
<evidence type="ECO:0000256" key="4">
    <source>
        <dbReference type="HAMAP-Rule" id="MF_00167"/>
    </source>
</evidence>
<dbReference type="SUPFAM" id="SSF117130">
    <property type="entry name" value="CsrA-like"/>
    <property type="match status" value="1"/>
</dbReference>
<dbReference type="GO" id="GO:0005829">
    <property type="term" value="C:cytosol"/>
    <property type="evidence" value="ECO:0007669"/>
    <property type="project" value="TreeGrafter"/>
</dbReference>
<reference evidence="5" key="1">
    <citation type="submission" date="2015-05" db="EMBL/GenBank/DDBJ databases">
        <title>Permanent draft genome of Rhodopirellula islandicus K833.</title>
        <authorList>
            <person name="Kizina J."/>
            <person name="Richter M."/>
            <person name="Glockner F.O."/>
            <person name="Harder J."/>
        </authorList>
    </citation>
    <scope>NUCLEOTIDE SEQUENCE [LARGE SCALE GENOMIC DNA]</scope>
    <source>
        <strain evidence="5">K833</strain>
    </source>
</reference>
<comment type="similarity">
    <text evidence="4">Belongs to the CsrA/RsmA family.</text>
</comment>
<dbReference type="EMBL" id="LECT01000044">
    <property type="protein sequence ID" value="KLU02457.1"/>
    <property type="molecule type" value="Genomic_DNA"/>
</dbReference>
<evidence type="ECO:0000313" key="5">
    <source>
        <dbReference type="EMBL" id="KLU02457.1"/>
    </source>
</evidence>
<accession>A0A0J1B6W1</accession>
<keyword evidence="4" id="KW-1005">Bacterial flagellum biogenesis</keyword>
<name>A0A0J1B6W1_RHOIS</name>
<dbReference type="PANTHER" id="PTHR34984:SF1">
    <property type="entry name" value="CARBON STORAGE REGULATOR"/>
    <property type="match status" value="1"/>
</dbReference>
<keyword evidence="6" id="KW-1185">Reference proteome</keyword>
<organism evidence="5 6">
    <name type="scientific">Rhodopirellula islandica</name>
    <dbReference type="NCBI Taxonomy" id="595434"/>
    <lineage>
        <taxon>Bacteria</taxon>
        <taxon>Pseudomonadati</taxon>
        <taxon>Planctomycetota</taxon>
        <taxon>Planctomycetia</taxon>
        <taxon>Pirellulales</taxon>
        <taxon>Pirellulaceae</taxon>
        <taxon>Rhodopirellula</taxon>
    </lineage>
</organism>
<dbReference type="Proteomes" id="UP000036367">
    <property type="component" value="Unassembled WGS sequence"/>
</dbReference>
<gene>
    <name evidence="4" type="primary">csrA</name>
    <name evidence="5" type="ORF">RISK_005523</name>
</gene>
<dbReference type="GO" id="GO:0044781">
    <property type="term" value="P:bacterial-type flagellum organization"/>
    <property type="evidence" value="ECO:0007669"/>
    <property type="project" value="UniProtKB-KW"/>
</dbReference>
<comment type="subcellular location">
    <subcellularLocation>
        <location evidence="4">Cytoplasm</location>
    </subcellularLocation>
</comment>
<comment type="caution">
    <text evidence="5">The sequence shown here is derived from an EMBL/GenBank/DDBJ whole genome shotgun (WGS) entry which is preliminary data.</text>
</comment>
<sequence length="105" mass="11440">MILNDQHLKRFSKRKSIPPGKDSEMLVLSRKEGEKLVIGDNIVITVNRIAGNRVAIGIEAPREVSIVRGELDKKESVAPVQQHKAGAPNSAVLEHDIAVAGQAER</sequence>
<dbReference type="Gene3D" id="2.60.40.4380">
    <property type="entry name" value="Translational regulator CsrA"/>
    <property type="match status" value="1"/>
</dbReference>
<comment type="function">
    <text evidence="4">A translational regulator that binds mRNA to regulate translation initiation and/or mRNA stability. Usually binds in the 5'-UTR at or near the Shine-Dalgarno sequence preventing ribosome-binding, thus repressing translation. Its main target seems to be the major flagellin gene, while its function is anatagonized by FliW.</text>
</comment>
<dbReference type="GO" id="GO:0006402">
    <property type="term" value="P:mRNA catabolic process"/>
    <property type="evidence" value="ECO:0007669"/>
    <property type="project" value="InterPro"/>
</dbReference>
<dbReference type="GO" id="GO:0006109">
    <property type="term" value="P:regulation of carbohydrate metabolic process"/>
    <property type="evidence" value="ECO:0007669"/>
    <property type="project" value="InterPro"/>
</dbReference>
<keyword evidence="3 4" id="KW-0694">RNA-binding</keyword>
<dbReference type="Pfam" id="PF02599">
    <property type="entry name" value="CsrA"/>
    <property type="match status" value="1"/>
</dbReference>
<dbReference type="AlphaFoldDB" id="A0A0J1B6W1"/>
<evidence type="ECO:0000256" key="3">
    <source>
        <dbReference type="ARBA" id="ARBA00022884"/>
    </source>
</evidence>
<protein>
    <recommendedName>
        <fullName evidence="4">Translational regulator CsrA</fullName>
    </recommendedName>
</protein>
<comment type="subunit">
    <text evidence="4">Homodimer; the beta-strands of each monomer intercalate to form a hydrophobic core, while the alpha-helices form wings that extend away from the core.</text>
</comment>
<keyword evidence="1 4" id="KW-0963">Cytoplasm</keyword>